<name>A0A9P6VHY7_9HELO</name>
<evidence type="ECO:0000256" key="1">
    <source>
        <dbReference type="ARBA" id="ARBA00002889"/>
    </source>
</evidence>
<dbReference type="PANTHER" id="PTHR13243">
    <property type="entry name" value="HSPC111 PROTEIN-RELATED"/>
    <property type="match status" value="1"/>
</dbReference>
<dbReference type="AlphaFoldDB" id="A0A9P6VHY7"/>
<evidence type="ECO:0000256" key="8">
    <source>
        <dbReference type="SAM" id="MobiDB-lite"/>
    </source>
</evidence>
<keyword evidence="6" id="KW-0539">Nucleus</keyword>
<dbReference type="Proteomes" id="UP000785200">
    <property type="component" value="Unassembled WGS sequence"/>
</dbReference>
<proteinExistence type="inferred from homology"/>
<evidence type="ECO:0000256" key="3">
    <source>
        <dbReference type="ARBA" id="ARBA00008479"/>
    </source>
</evidence>
<evidence type="ECO:0000256" key="4">
    <source>
        <dbReference type="ARBA" id="ARBA00011187"/>
    </source>
</evidence>
<evidence type="ECO:0000256" key="2">
    <source>
        <dbReference type="ARBA" id="ARBA00004604"/>
    </source>
</evidence>
<evidence type="ECO:0000256" key="7">
    <source>
        <dbReference type="ARBA" id="ARBA00023274"/>
    </source>
</evidence>
<dbReference type="GO" id="GO:0005730">
    <property type="term" value="C:nucleolus"/>
    <property type="evidence" value="ECO:0007669"/>
    <property type="project" value="UniProtKB-SubCell"/>
</dbReference>
<gene>
    <name evidence="9" type="ORF">D0Z07_5532</name>
</gene>
<comment type="subcellular location">
    <subcellularLocation>
        <location evidence="2">Nucleus</location>
        <location evidence="2">Nucleolus</location>
    </subcellularLocation>
</comment>
<evidence type="ECO:0000256" key="6">
    <source>
        <dbReference type="ARBA" id="ARBA00023242"/>
    </source>
</evidence>
<comment type="similarity">
    <text evidence="3">Belongs to the NOP16 family.</text>
</comment>
<organism evidence="9 10">
    <name type="scientific">Hyphodiscus hymeniophilus</name>
    <dbReference type="NCBI Taxonomy" id="353542"/>
    <lineage>
        <taxon>Eukaryota</taxon>
        <taxon>Fungi</taxon>
        <taxon>Dikarya</taxon>
        <taxon>Ascomycota</taxon>
        <taxon>Pezizomycotina</taxon>
        <taxon>Leotiomycetes</taxon>
        <taxon>Helotiales</taxon>
        <taxon>Hyphodiscaceae</taxon>
        <taxon>Hyphodiscus</taxon>
    </lineage>
</organism>
<dbReference type="PANTHER" id="PTHR13243:SF1">
    <property type="entry name" value="NUCLEOLAR PROTEIN 16"/>
    <property type="match status" value="1"/>
</dbReference>
<feature type="region of interest" description="Disordered" evidence="8">
    <location>
        <begin position="119"/>
        <end position="144"/>
    </location>
</feature>
<dbReference type="OrthoDB" id="285729at2759"/>
<dbReference type="GO" id="GO:1990904">
    <property type="term" value="C:ribonucleoprotein complex"/>
    <property type="evidence" value="ECO:0007669"/>
    <property type="project" value="UniProtKB-KW"/>
</dbReference>
<comment type="caution">
    <text evidence="9">The sequence shown here is derived from an EMBL/GenBank/DDBJ whole genome shotgun (WGS) entry which is preliminary data.</text>
</comment>
<reference evidence="9" key="1">
    <citation type="submission" date="2019-07" db="EMBL/GenBank/DDBJ databases">
        <title>Hyphodiscus hymeniophilus genome sequencing and assembly.</title>
        <authorList>
            <person name="Kramer G."/>
            <person name="Nodwell J."/>
        </authorList>
    </citation>
    <scope>NUCLEOTIDE SEQUENCE</scope>
    <source>
        <strain evidence="9">ATCC 34498</strain>
    </source>
</reference>
<evidence type="ECO:0000313" key="9">
    <source>
        <dbReference type="EMBL" id="KAG0648275.1"/>
    </source>
</evidence>
<accession>A0A9P6VHY7</accession>
<feature type="compositionally biased region" description="Basic residues" evidence="8">
    <location>
        <begin position="8"/>
        <end position="25"/>
    </location>
</feature>
<sequence>MGRELQKKKNRSSIAKVRQKPKSKKVNPLGNAIIAANWNQHETLTQNYRRLGLTSRLNTATGGSENLPHFSPDTTTSTASKLAIANTIPKTIEPTIARVERDPATGKITRVIHDERENPLRDPLNDVEDAELDGIDGDAGERGRGSEVVRMLEEQAKMGKPTPKRKQSEREREWIERLVARWGEDYGKMVRDRRLNPMQQTEADIKKRVATWKADGGVVAVQN</sequence>
<evidence type="ECO:0000256" key="5">
    <source>
        <dbReference type="ARBA" id="ARBA00015522"/>
    </source>
</evidence>
<feature type="region of interest" description="Disordered" evidence="8">
    <location>
        <begin position="1"/>
        <end position="28"/>
    </location>
</feature>
<comment type="subunit">
    <text evidence="4">Component of the pre-66S ribosomal particle.</text>
</comment>
<keyword evidence="10" id="KW-1185">Reference proteome</keyword>
<dbReference type="Pfam" id="PF09420">
    <property type="entry name" value="Nop16"/>
    <property type="match status" value="1"/>
</dbReference>
<protein>
    <recommendedName>
        <fullName evidence="5">Nucleolar protein 16</fullName>
    </recommendedName>
</protein>
<dbReference type="InterPro" id="IPR019002">
    <property type="entry name" value="Ribosome_biogenesis_Nop16"/>
</dbReference>
<evidence type="ECO:0000313" key="10">
    <source>
        <dbReference type="Proteomes" id="UP000785200"/>
    </source>
</evidence>
<comment type="function">
    <text evidence="1">Involved in the biogenesis of the 60S ribosomal subunit.</text>
</comment>
<feature type="compositionally biased region" description="Acidic residues" evidence="8">
    <location>
        <begin position="125"/>
        <end position="138"/>
    </location>
</feature>
<dbReference type="EMBL" id="VNKQ01000010">
    <property type="protein sequence ID" value="KAG0648275.1"/>
    <property type="molecule type" value="Genomic_DNA"/>
</dbReference>
<dbReference type="GO" id="GO:0042273">
    <property type="term" value="P:ribosomal large subunit biogenesis"/>
    <property type="evidence" value="ECO:0007669"/>
    <property type="project" value="TreeGrafter"/>
</dbReference>
<keyword evidence="7" id="KW-0687">Ribonucleoprotein</keyword>